<evidence type="ECO:0000313" key="2">
    <source>
        <dbReference type="EMBL" id="TDE12450.1"/>
    </source>
</evidence>
<evidence type="ECO:0000256" key="1">
    <source>
        <dbReference type="SAM" id="Phobius"/>
    </source>
</evidence>
<sequence>MDTVLIFLIVFGIAGGGIWQLYRVSRDTYGNNSPLKVDRVYQISTVSYFTSLDSITSYPLLIMALVILTMPITKGFPVFETKQGLGSLLFISLGSLNTYSAGYFLVFQYNYWKFTEGVILTSIPYSHEIHVNVKGKEIILRKGDIERISIVSNNTRLRFSYYTYYLTNGEKFILTDRMPGLWIINEYFRNIPSEYSVKVFPYIK</sequence>
<reference evidence="2 3" key="1">
    <citation type="submission" date="2019-03" db="EMBL/GenBank/DDBJ databases">
        <title>Dyadobacter AR-3-6 sp. nov., isolated from arctic soil.</title>
        <authorList>
            <person name="Chaudhary D.K."/>
        </authorList>
    </citation>
    <scope>NUCLEOTIDE SEQUENCE [LARGE SCALE GENOMIC DNA]</scope>
    <source>
        <strain evidence="2 3">AR-3-6</strain>
    </source>
</reference>
<comment type="caution">
    <text evidence="2">The sequence shown here is derived from an EMBL/GenBank/DDBJ whole genome shotgun (WGS) entry which is preliminary data.</text>
</comment>
<keyword evidence="1" id="KW-0472">Membrane</keyword>
<keyword evidence="1" id="KW-1133">Transmembrane helix</keyword>
<evidence type="ECO:0000313" key="3">
    <source>
        <dbReference type="Proteomes" id="UP000294850"/>
    </source>
</evidence>
<accession>A0A4R5DKC3</accession>
<proteinExistence type="predicted"/>
<feature type="transmembrane region" description="Helical" evidence="1">
    <location>
        <begin position="84"/>
        <end position="106"/>
    </location>
</feature>
<name>A0A4R5DKC3_9BACT</name>
<dbReference type="RefSeq" id="WP_131960517.1">
    <property type="nucleotide sequence ID" value="NZ_SMFL01000009.1"/>
</dbReference>
<keyword evidence="1" id="KW-0812">Transmembrane</keyword>
<dbReference type="Proteomes" id="UP000294850">
    <property type="component" value="Unassembled WGS sequence"/>
</dbReference>
<dbReference type="AlphaFoldDB" id="A0A4R5DKC3"/>
<organism evidence="2 3">
    <name type="scientific">Dyadobacter psychrotolerans</name>
    <dbReference type="NCBI Taxonomy" id="2541721"/>
    <lineage>
        <taxon>Bacteria</taxon>
        <taxon>Pseudomonadati</taxon>
        <taxon>Bacteroidota</taxon>
        <taxon>Cytophagia</taxon>
        <taxon>Cytophagales</taxon>
        <taxon>Spirosomataceae</taxon>
        <taxon>Dyadobacter</taxon>
    </lineage>
</organism>
<protein>
    <submittedName>
        <fullName evidence="2">Uncharacterized protein</fullName>
    </submittedName>
</protein>
<gene>
    <name evidence="2" type="ORF">E0F88_22405</name>
</gene>
<feature type="transmembrane region" description="Helical" evidence="1">
    <location>
        <begin position="6"/>
        <end position="25"/>
    </location>
</feature>
<dbReference type="OrthoDB" id="944635at2"/>
<dbReference type="EMBL" id="SMFL01000009">
    <property type="protein sequence ID" value="TDE12450.1"/>
    <property type="molecule type" value="Genomic_DNA"/>
</dbReference>
<keyword evidence="3" id="KW-1185">Reference proteome</keyword>
<feature type="transmembrane region" description="Helical" evidence="1">
    <location>
        <begin position="46"/>
        <end position="72"/>
    </location>
</feature>